<dbReference type="Gene3D" id="2.60.200.20">
    <property type="match status" value="1"/>
</dbReference>
<dbReference type="InterPro" id="IPR008984">
    <property type="entry name" value="SMAD_FHA_dom_sf"/>
</dbReference>
<dbReference type="Pfam" id="PF16508">
    <property type="entry name" value="NIBRIN_BRCT_II"/>
    <property type="match status" value="1"/>
</dbReference>
<reference evidence="15" key="3">
    <citation type="submission" date="2025-09" db="UniProtKB">
        <authorList>
            <consortium name="Ensembl"/>
        </authorList>
    </citation>
    <scope>IDENTIFICATION</scope>
</reference>
<keyword evidence="6 12" id="KW-0779">Telomere</keyword>
<dbReference type="GO" id="GO:0043539">
    <property type="term" value="F:protein serine/threonine kinase activator activity"/>
    <property type="evidence" value="ECO:0007669"/>
    <property type="project" value="Ensembl"/>
</dbReference>
<dbReference type="Bgee" id="ENSACAG00000010440">
    <property type="expression patterns" value="Expressed in dewlap and 13 other cell types or tissues"/>
</dbReference>
<dbReference type="PROSITE" id="PS50006">
    <property type="entry name" value="FHA_DOMAIN"/>
    <property type="match status" value="1"/>
</dbReference>
<evidence type="ECO:0000256" key="12">
    <source>
        <dbReference type="PIRNR" id="PIRNR011869"/>
    </source>
</evidence>
<organism evidence="15 16">
    <name type="scientific">Anolis carolinensis</name>
    <name type="common">Green anole</name>
    <name type="synonym">American chameleon</name>
    <dbReference type="NCBI Taxonomy" id="28377"/>
    <lineage>
        <taxon>Eukaryota</taxon>
        <taxon>Metazoa</taxon>
        <taxon>Chordata</taxon>
        <taxon>Craniata</taxon>
        <taxon>Vertebrata</taxon>
        <taxon>Euteleostomi</taxon>
        <taxon>Lepidosauria</taxon>
        <taxon>Squamata</taxon>
        <taxon>Bifurcata</taxon>
        <taxon>Unidentata</taxon>
        <taxon>Episquamata</taxon>
        <taxon>Toxicofera</taxon>
        <taxon>Iguania</taxon>
        <taxon>Dactyloidae</taxon>
        <taxon>Anolis</taxon>
    </lineage>
</organism>
<evidence type="ECO:0000256" key="5">
    <source>
        <dbReference type="ARBA" id="ARBA00022763"/>
    </source>
</evidence>
<dbReference type="GO" id="GO:0000781">
    <property type="term" value="C:chromosome, telomeric region"/>
    <property type="evidence" value="ECO:0007669"/>
    <property type="project" value="UniProtKB-SubCell"/>
</dbReference>
<evidence type="ECO:0000256" key="1">
    <source>
        <dbReference type="ARBA" id="ARBA00004322"/>
    </source>
</evidence>
<dbReference type="InterPro" id="IPR036420">
    <property type="entry name" value="BRCT_dom_sf"/>
</dbReference>
<dbReference type="Pfam" id="PF08599">
    <property type="entry name" value="Nbs1_C"/>
    <property type="match status" value="1"/>
</dbReference>
<dbReference type="GO" id="GO:0042405">
    <property type="term" value="C:nuclear inclusion body"/>
    <property type="evidence" value="ECO:0007669"/>
    <property type="project" value="Ensembl"/>
</dbReference>
<dbReference type="Gene3D" id="3.40.50.10980">
    <property type="entry name" value="Nibrin, BRCT2 domain"/>
    <property type="match status" value="1"/>
</dbReference>
<evidence type="ECO:0000256" key="11">
    <source>
        <dbReference type="ARBA" id="ARBA00044757"/>
    </source>
</evidence>
<dbReference type="GO" id="GO:0016605">
    <property type="term" value="C:PML body"/>
    <property type="evidence" value="ECO:0007669"/>
    <property type="project" value="UniProtKB-SubCell"/>
</dbReference>
<evidence type="ECO:0000256" key="3">
    <source>
        <dbReference type="ARBA" id="ARBA00020013"/>
    </source>
</evidence>
<keyword evidence="16" id="KW-1185">Reference proteome</keyword>
<dbReference type="GO" id="GO:0030870">
    <property type="term" value="C:Mre11 complex"/>
    <property type="evidence" value="ECO:0000318"/>
    <property type="project" value="GO_Central"/>
</dbReference>
<dbReference type="InterPro" id="IPR032429">
    <property type="entry name" value="Nibrin_BRCT2"/>
</dbReference>
<dbReference type="CTD" id="4683"/>
<dbReference type="PANTHER" id="PTHR12162:SF0">
    <property type="entry name" value="NIBRIN"/>
    <property type="match status" value="1"/>
</dbReference>
<evidence type="ECO:0000313" key="15">
    <source>
        <dbReference type="Ensembl" id="ENSACAP00000010262.3"/>
    </source>
</evidence>
<dbReference type="FunFam" id="3.40.50.10190:FF:000024">
    <property type="entry name" value="Nibrin"/>
    <property type="match status" value="1"/>
</dbReference>
<dbReference type="Ensembl" id="ENSACAT00000010474.4">
    <property type="protein sequence ID" value="ENSACAP00000010262.3"/>
    <property type="gene ID" value="ENSACAG00000010440.4"/>
</dbReference>
<comment type="subunit">
    <text evidence="12">Component of the MRN complex.</text>
</comment>
<dbReference type="GO" id="GO:0050885">
    <property type="term" value="P:neuromuscular process controlling balance"/>
    <property type="evidence" value="ECO:0007669"/>
    <property type="project" value="Ensembl"/>
</dbReference>
<comment type="similarity">
    <text evidence="11">Belongs to the Nibrin family.</text>
</comment>
<dbReference type="GeneID" id="100557161"/>
<evidence type="ECO:0000256" key="13">
    <source>
        <dbReference type="SAM" id="MobiDB-lite"/>
    </source>
</evidence>
<evidence type="ECO:0000256" key="9">
    <source>
        <dbReference type="ARBA" id="ARBA00023254"/>
    </source>
</evidence>
<sequence length="766" mass="85587">MWKLGPATEGRPGQLYHLLVGVEYVVGRKNCGILIQDDQSISRSHAVLSVSQPQVMLSQTSSLPVLTLKDLSKYGTFVNEEKITNGIPRTLKSGDRVTFGVFESKYRVEYEPLVVCSSCLDVSQKSLINKNIHQLGGHVVNEWKEECTHLVMVSVKITVKTICALICGRPIVKPEYFDELVKAVEAQKNFPIPESFYPPINEPSIKNEKIDLTICPRRKTVFSGITFVFLTAKQHAKLSPAIKLGGGETKLIKVAEEDAAASLTAPNICVVEIGLSQSQASVSGVERKWNDTITAALERKKYRTISEAEIGLAVIFASTECYCNPQASLGTGVKPASSTSVVQGPSLSQNAVVDETAMPSIIGEITAYVADTEMDQLMDTCMEQTGEKRNKDLRVKDQGKYHPENITTVKETPARTGTVNVRGELPMLRRKPVTDQNSSASPPSKIPGRSRNKETDSQQSNSITNYFQVASKKRKRNEDGEISIAKYVRNEIKPPEGCGHSQPVTRSLCENNPKRFQEEHSAYIDESSYIDTSRKSVTENKKSEKFAAESIPSGQSKSKKRKEMDDSVEDEASLELIFASQELDWEEDVRDLAEQKNAQDPKKKRKMENKEMISTSTEAKGPLQEKEQISPALSQKEETKDEPVESIRSDSNNPGKFADDCNLPSRLLLTEFRSLVVSNPKKDVYCASKKDYGHLNNFKRFKKVAYPGAGQLPHIIGGSDLIAAHSRKDSEMEEWLKQEMEEQTRHEREESLADDLFRYEPRIKRR</sequence>
<feature type="compositionally biased region" description="Polar residues" evidence="13">
    <location>
        <begin position="405"/>
        <end position="419"/>
    </location>
</feature>
<dbReference type="GO" id="GO:0032206">
    <property type="term" value="P:positive regulation of telomere maintenance"/>
    <property type="evidence" value="ECO:0007669"/>
    <property type="project" value="Ensembl"/>
</dbReference>
<keyword evidence="9 12" id="KW-0469">Meiosis</keyword>
<dbReference type="SMART" id="SM00240">
    <property type="entry name" value="FHA"/>
    <property type="match status" value="1"/>
</dbReference>
<dbReference type="RefSeq" id="XP_008106617.1">
    <property type="nucleotide sequence ID" value="XM_008108410.3"/>
</dbReference>
<dbReference type="GO" id="GO:0062176">
    <property type="term" value="P:R-loop processing"/>
    <property type="evidence" value="ECO:0007669"/>
    <property type="project" value="Ensembl"/>
</dbReference>
<dbReference type="AlphaFoldDB" id="G1KK41"/>
<feature type="compositionally biased region" description="Basic and acidic residues" evidence="13">
    <location>
        <begin position="532"/>
        <end position="547"/>
    </location>
</feature>
<dbReference type="Pfam" id="PF00498">
    <property type="entry name" value="FHA"/>
    <property type="match status" value="1"/>
</dbReference>
<dbReference type="Proteomes" id="UP000001646">
    <property type="component" value="Chromosome 4"/>
</dbReference>
<dbReference type="PANTHER" id="PTHR12162">
    <property type="entry name" value="NIBRIN-RELATED"/>
    <property type="match status" value="1"/>
</dbReference>
<dbReference type="GO" id="GO:0110025">
    <property type="term" value="P:DNA strand resection involved in replication fork processing"/>
    <property type="evidence" value="ECO:0007669"/>
    <property type="project" value="Ensembl"/>
</dbReference>
<dbReference type="GO" id="GO:0140297">
    <property type="term" value="F:DNA-binding transcription factor binding"/>
    <property type="evidence" value="ECO:0007669"/>
    <property type="project" value="Ensembl"/>
</dbReference>
<evidence type="ECO:0000313" key="16">
    <source>
        <dbReference type="Proteomes" id="UP000001646"/>
    </source>
</evidence>
<keyword evidence="7 12" id="KW-0234">DNA repair</keyword>
<proteinExistence type="inferred from homology"/>
<dbReference type="GO" id="GO:0031848">
    <property type="term" value="P:protection from non-homologous end joining at telomere"/>
    <property type="evidence" value="ECO:0007669"/>
    <property type="project" value="Ensembl"/>
</dbReference>
<dbReference type="GO" id="GO:0005657">
    <property type="term" value="C:replication fork"/>
    <property type="evidence" value="ECO:0007669"/>
    <property type="project" value="Ensembl"/>
</dbReference>
<dbReference type="FunFam" id="3.40.50.10980:FF:000001">
    <property type="entry name" value="Nibrin"/>
    <property type="match status" value="1"/>
</dbReference>
<dbReference type="HOGENOM" id="CLU_023410_0_0_1"/>
<feature type="domain" description="FHA" evidence="14">
    <location>
        <begin position="24"/>
        <end position="83"/>
    </location>
</feature>
<feature type="compositionally biased region" description="Polar residues" evidence="13">
    <location>
        <begin position="457"/>
        <end position="468"/>
    </location>
</feature>
<dbReference type="Gene3D" id="3.40.50.10190">
    <property type="entry name" value="BRCT domain"/>
    <property type="match status" value="1"/>
</dbReference>
<dbReference type="GO" id="GO:2000781">
    <property type="term" value="P:positive regulation of double-strand break repair"/>
    <property type="evidence" value="ECO:0007669"/>
    <property type="project" value="Ensembl"/>
</dbReference>
<dbReference type="GO" id="GO:0045190">
    <property type="term" value="P:isotype switching"/>
    <property type="evidence" value="ECO:0007669"/>
    <property type="project" value="Ensembl"/>
</dbReference>
<feature type="compositionally biased region" description="Basic and acidic residues" evidence="13">
    <location>
        <begin position="388"/>
        <end position="403"/>
    </location>
</feature>
<dbReference type="InParanoid" id="G1KK41"/>
<dbReference type="GO" id="GO:0070533">
    <property type="term" value="C:BRCA1-C complex"/>
    <property type="evidence" value="ECO:0007669"/>
    <property type="project" value="Ensembl"/>
</dbReference>
<evidence type="ECO:0000256" key="4">
    <source>
        <dbReference type="ARBA" id="ARBA00022454"/>
    </source>
</evidence>
<dbReference type="GO" id="GO:0090656">
    <property type="term" value="P:t-circle formation"/>
    <property type="evidence" value="ECO:0007669"/>
    <property type="project" value="Ensembl"/>
</dbReference>
<dbReference type="GO" id="GO:1990166">
    <property type="term" value="P:protein localization to site of double-strand break"/>
    <property type="evidence" value="ECO:0007669"/>
    <property type="project" value="Ensembl"/>
</dbReference>
<dbReference type="GO" id="GO:0005730">
    <property type="term" value="C:nucleolus"/>
    <property type="evidence" value="ECO:0007669"/>
    <property type="project" value="Ensembl"/>
</dbReference>
<dbReference type="GO" id="GO:0000724">
    <property type="term" value="P:double-strand break repair via homologous recombination"/>
    <property type="evidence" value="ECO:0000318"/>
    <property type="project" value="GO_Central"/>
</dbReference>
<keyword evidence="8 12" id="KW-0539">Nucleus</keyword>
<dbReference type="GO" id="GO:0003684">
    <property type="term" value="F:damaged DNA binding"/>
    <property type="evidence" value="ECO:0000318"/>
    <property type="project" value="GO_Central"/>
</dbReference>
<reference evidence="15 16" key="1">
    <citation type="submission" date="2009-12" db="EMBL/GenBank/DDBJ databases">
        <title>The Genome Sequence of Anolis carolinensis (Green Anole Lizard).</title>
        <authorList>
            <consortium name="The Genome Sequencing Platform"/>
            <person name="Di Palma F."/>
            <person name="Alfoldi J."/>
            <person name="Heiman D."/>
            <person name="Young S."/>
            <person name="Grabherr M."/>
            <person name="Johnson J."/>
            <person name="Lander E.S."/>
            <person name="Lindblad-Toh K."/>
        </authorList>
    </citation>
    <scope>NUCLEOTIDE SEQUENCE [LARGE SCALE GENOMIC DNA]</scope>
    <source>
        <strain evidence="15 16">JBL SC #1</strain>
    </source>
</reference>
<dbReference type="GO" id="GO:0035861">
    <property type="term" value="C:site of double-strand break"/>
    <property type="evidence" value="ECO:0007669"/>
    <property type="project" value="Ensembl"/>
</dbReference>
<keyword evidence="10 12" id="KW-0131">Cell cycle</keyword>
<dbReference type="CDD" id="cd17741">
    <property type="entry name" value="BRCT_nibrin"/>
    <property type="match status" value="1"/>
</dbReference>
<dbReference type="GeneTree" id="ENSGT00390000000521"/>
<dbReference type="FunFam" id="2.60.200.20:FF:000017">
    <property type="entry name" value="Nibrin"/>
    <property type="match status" value="1"/>
</dbReference>
<keyword evidence="4" id="KW-0158">Chromosome</keyword>
<feature type="region of interest" description="Disordered" evidence="13">
    <location>
        <begin position="594"/>
        <end position="659"/>
    </location>
</feature>
<dbReference type="FunCoup" id="G1KK41">
    <property type="interactions" value="294"/>
</dbReference>
<dbReference type="GO" id="GO:1904354">
    <property type="term" value="P:negative regulation of telomere capping"/>
    <property type="evidence" value="ECO:0007669"/>
    <property type="project" value="Ensembl"/>
</dbReference>
<name>G1KK41_ANOCA</name>
<dbReference type="KEGG" id="acs:100557161"/>
<dbReference type="GO" id="GO:0042393">
    <property type="term" value="F:histone binding"/>
    <property type="evidence" value="ECO:0007669"/>
    <property type="project" value="Ensembl"/>
</dbReference>
<dbReference type="InterPro" id="IPR001357">
    <property type="entry name" value="BRCT_dom"/>
</dbReference>
<dbReference type="GO" id="GO:0051321">
    <property type="term" value="P:meiotic cell cycle"/>
    <property type="evidence" value="ECO:0007669"/>
    <property type="project" value="UniProtKB-KW"/>
</dbReference>
<reference evidence="15" key="2">
    <citation type="submission" date="2025-08" db="UniProtKB">
        <authorList>
            <consortium name="Ensembl"/>
        </authorList>
    </citation>
    <scope>IDENTIFICATION</scope>
</reference>
<keyword evidence="5 12" id="KW-0227">DNA damage</keyword>
<comment type="function">
    <text evidence="12">Component of the MRN complex, which plays a central role in double-strand break (DSB) repair, DNA recombination, maintenance of telomere integrity and meiosis. The MRN complex is involved in the repair of DNA double-strand breaks (DSBs) via homologous recombination (HR), an error-free mechanism which primarily occurs during S and G2 phases. The complex (1) mediates the end resection of damaged DNA, which generates proper single-stranded DNA, a key initial steps in HR, and is (2) required for the recruitment of other repair factors and efficient activation of ATM and ATR upon DNA damage. The MRN complex possesses single-strand endonuclease activity and double-strand-specific 3'-5' exonuclease activity, which are provided by MRE11, to initiate end resection, which is required for single-strand invasion and recombination. Within the MRN complex, nbn acts as a protein-protein adapter, which specifically recognizes and binds phosphorylated proteins, promoting their recruitment to DNA damage sites. Recruits mre11 and rad50 components of the MRN complex to DSBs in response to DNA damage. Promotes the recruitment of PI3/PI4-kinase family members atm, atr, and probably DNA-PKcs to the DNA damage sites, activating their functions. Mediates the recruitment of phosphorylated rbbp8/CtIP to DSBs, leading to cooperation between the MRN complex and rbbp8/CtIP to initiate end resection.</text>
</comment>
<accession>G1KK41</accession>
<evidence type="ECO:0000256" key="8">
    <source>
        <dbReference type="ARBA" id="ARBA00023242"/>
    </source>
</evidence>
<dbReference type="OrthoDB" id="552194at2759"/>
<evidence type="ECO:0000256" key="2">
    <source>
        <dbReference type="ARBA" id="ARBA00004574"/>
    </source>
</evidence>
<dbReference type="GO" id="GO:0000729">
    <property type="term" value="P:DNA double-strand break processing"/>
    <property type="evidence" value="ECO:0007669"/>
    <property type="project" value="Ensembl"/>
</dbReference>
<dbReference type="GO" id="GO:0097681">
    <property type="term" value="P:double-strand break repair via alternative nonhomologous end joining"/>
    <property type="evidence" value="ECO:0007669"/>
    <property type="project" value="Ensembl"/>
</dbReference>
<evidence type="ECO:0000256" key="7">
    <source>
        <dbReference type="ARBA" id="ARBA00023204"/>
    </source>
</evidence>
<dbReference type="GO" id="GO:0031860">
    <property type="term" value="P:telomeric 3' overhang formation"/>
    <property type="evidence" value="ECO:0007669"/>
    <property type="project" value="Ensembl"/>
</dbReference>
<dbReference type="GO" id="GO:0140031">
    <property type="term" value="F:phosphorylation-dependent protein binding"/>
    <property type="evidence" value="ECO:0007669"/>
    <property type="project" value="Ensembl"/>
</dbReference>
<dbReference type="InterPro" id="IPR000253">
    <property type="entry name" value="FHA_dom"/>
</dbReference>
<dbReference type="GO" id="GO:0140463">
    <property type="term" value="F:chromatin-protein adaptor activity"/>
    <property type="evidence" value="ECO:0007669"/>
    <property type="project" value="Ensembl"/>
</dbReference>
<dbReference type="SUPFAM" id="SSF52113">
    <property type="entry name" value="BRCT domain"/>
    <property type="match status" value="1"/>
</dbReference>
<feature type="compositionally biased region" description="Basic and acidic residues" evidence="13">
    <location>
        <begin position="635"/>
        <end position="648"/>
    </location>
</feature>
<dbReference type="InterPro" id="IPR013908">
    <property type="entry name" value="Nibrin_C"/>
</dbReference>
<dbReference type="GO" id="GO:0097193">
    <property type="term" value="P:intrinsic apoptotic signaling pathway"/>
    <property type="evidence" value="ECO:0007669"/>
    <property type="project" value="Ensembl"/>
</dbReference>
<evidence type="ECO:0000256" key="6">
    <source>
        <dbReference type="ARBA" id="ARBA00022895"/>
    </source>
</evidence>
<dbReference type="InterPro" id="IPR016592">
    <property type="entry name" value="Nibrin_met"/>
</dbReference>
<dbReference type="SUPFAM" id="SSF49879">
    <property type="entry name" value="SMAD/FHA domain"/>
    <property type="match status" value="1"/>
</dbReference>
<dbReference type="eggNOG" id="ENOG502QQ7Y">
    <property type="taxonomic scope" value="Eukaryota"/>
</dbReference>
<comment type="subcellular location">
    <subcellularLocation>
        <location evidence="2">Chromosome</location>
        <location evidence="2">Telomere</location>
    </subcellularLocation>
    <subcellularLocation>
        <location evidence="1">Nucleus</location>
        <location evidence="1">PML body</location>
    </subcellularLocation>
</comment>
<evidence type="ECO:0000256" key="10">
    <source>
        <dbReference type="ARBA" id="ARBA00023306"/>
    </source>
</evidence>
<dbReference type="InterPro" id="IPR040227">
    <property type="entry name" value="Nibrin-rel"/>
</dbReference>
<dbReference type="PIRSF" id="PIRSF011869">
    <property type="entry name" value="Nibrin_animal"/>
    <property type="match status" value="1"/>
</dbReference>
<dbReference type="GO" id="GO:0007405">
    <property type="term" value="P:neuroblast proliferation"/>
    <property type="evidence" value="ECO:0007669"/>
    <property type="project" value="Ensembl"/>
</dbReference>
<dbReference type="Pfam" id="PF16770">
    <property type="entry name" value="RTT107_BRCT_5"/>
    <property type="match status" value="1"/>
</dbReference>
<feature type="region of interest" description="Disordered" evidence="13">
    <location>
        <begin position="388"/>
        <end position="477"/>
    </location>
</feature>
<feature type="region of interest" description="Disordered" evidence="13">
    <location>
        <begin position="527"/>
        <end position="568"/>
    </location>
</feature>
<dbReference type="SMART" id="SM01348">
    <property type="entry name" value="Nbs1_C"/>
    <property type="match status" value="1"/>
</dbReference>
<dbReference type="CDD" id="cd22667">
    <property type="entry name" value="FHA_NBN"/>
    <property type="match status" value="1"/>
</dbReference>
<dbReference type="STRING" id="28377.ENSACAP00000010262"/>
<dbReference type="GO" id="GO:0007095">
    <property type="term" value="P:mitotic G2 DNA damage checkpoint signaling"/>
    <property type="evidence" value="ECO:0000318"/>
    <property type="project" value="GO_Central"/>
</dbReference>
<dbReference type="GO" id="GO:0005794">
    <property type="term" value="C:Golgi apparatus"/>
    <property type="evidence" value="ECO:0007669"/>
    <property type="project" value="Ensembl"/>
</dbReference>
<evidence type="ECO:0000259" key="14">
    <source>
        <dbReference type="PROSITE" id="PS50006"/>
    </source>
</evidence>
<protein>
    <recommendedName>
        <fullName evidence="3 12">Nibrin</fullName>
    </recommendedName>
</protein>
<gene>
    <name evidence="15" type="primary">NBN</name>
</gene>
<dbReference type="InterPro" id="IPR043014">
    <property type="entry name" value="Nibrin_BRCT2_sf"/>
</dbReference>